<dbReference type="STRING" id="945553.A0A0D2PFW9"/>
<evidence type="ECO:0000313" key="3">
    <source>
        <dbReference type="Proteomes" id="UP000054270"/>
    </source>
</evidence>
<name>A0A0D2PFW9_HYPSF</name>
<keyword evidence="1" id="KW-0175">Coiled coil</keyword>
<organism evidence="2 3">
    <name type="scientific">Hypholoma sublateritium (strain FD-334 SS-4)</name>
    <dbReference type="NCBI Taxonomy" id="945553"/>
    <lineage>
        <taxon>Eukaryota</taxon>
        <taxon>Fungi</taxon>
        <taxon>Dikarya</taxon>
        <taxon>Basidiomycota</taxon>
        <taxon>Agaricomycotina</taxon>
        <taxon>Agaricomycetes</taxon>
        <taxon>Agaricomycetidae</taxon>
        <taxon>Agaricales</taxon>
        <taxon>Agaricineae</taxon>
        <taxon>Strophariaceae</taxon>
        <taxon>Hypholoma</taxon>
    </lineage>
</organism>
<keyword evidence="3" id="KW-1185">Reference proteome</keyword>
<feature type="coiled-coil region" evidence="1">
    <location>
        <begin position="15"/>
        <end position="49"/>
    </location>
</feature>
<dbReference type="AlphaFoldDB" id="A0A0D2PFW9"/>
<evidence type="ECO:0000313" key="2">
    <source>
        <dbReference type="EMBL" id="KJA19015.1"/>
    </source>
</evidence>
<proteinExistence type="predicted"/>
<sequence>MAPSTAKLKVVEAHISDTIAHIEALKSQVEQAKIKLQRLREEEAVILESFADHRQVFSPFRNIPEDVLREICAAYVEADAPTLSWRRIIPSPYLLAQICSGMRHLALTTPVIWASMNVCIGPFSFHRCEFSQRVYSIMASRASEWFERAGGLAISVSIEDESYSDTTVEHSVSDPSNILFNTLVSYSTRWKGIKLYSTCHTLTTPMVRIAALTADDLPLLQSVSIHLDSQIHNSVFCDNGFLTIPTLRHLILQTNNLETLTVNWAILTSITLRGNRYCHGYSKRQLARIFQQTKCLVFCDIDVAFVTPRLIGRHSDKIDLPLLKTLLIGE</sequence>
<dbReference type="EMBL" id="KN817582">
    <property type="protein sequence ID" value="KJA19015.1"/>
    <property type="molecule type" value="Genomic_DNA"/>
</dbReference>
<dbReference type="OrthoDB" id="2838005at2759"/>
<evidence type="ECO:0000256" key="1">
    <source>
        <dbReference type="SAM" id="Coils"/>
    </source>
</evidence>
<gene>
    <name evidence="2" type="ORF">HYPSUDRAFT_44689</name>
</gene>
<accession>A0A0D2PFW9</accession>
<dbReference type="Proteomes" id="UP000054270">
    <property type="component" value="Unassembled WGS sequence"/>
</dbReference>
<reference evidence="3" key="1">
    <citation type="submission" date="2014-04" db="EMBL/GenBank/DDBJ databases">
        <title>Evolutionary Origins and Diversification of the Mycorrhizal Mutualists.</title>
        <authorList>
            <consortium name="DOE Joint Genome Institute"/>
            <consortium name="Mycorrhizal Genomics Consortium"/>
            <person name="Kohler A."/>
            <person name="Kuo A."/>
            <person name="Nagy L.G."/>
            <person name="Floudas D."/>
            <person name="Copeland A."/>
            <person name="Barry K.W."/>
            <person name="Cichocki N."/>
            <person name="Veneault-Fourrey C."/>
            <person name="LaButti K."/>
            <person name="Lindquist E.A."/>
            <person name="Lipzen A."/>
            <person name="Lundell T."/>
            <person name="Morin E."/>
            <person name="Murat C."/>
            <person name="Riley R."/>
            <person name="Ohm R."/>
            <person name="Sun H."/>
            <person name="Tunlid A."/>
            <person name="Henrissat B."/>
            <person name="Grigoriev I.V."/>
            <person name="Hibbett D.S."/>
            <person name="Martin F."/>
        </authorList>
    </citation>
    <scope>NUCLEOTIDE SEQUENCE [LARGE SCALE GENOMIC DNA]</scope>
    <source>
        <strain evidence="3">FD-334 SS-4</strain>
    </source>
</reference>
<evidence type="ECO:0008006" key="4">
    <source>
        <dbReference type="Google" id="ProtNLM"/>
    </source>
</evidence>
<protein>
    <recommendedName>
        <fullName evidence="4">F-box domain-containing protein</fullName>
    </recommendedName>
</protein>